<dbReference type="Proteomes" id="UP000546397">
    <property type="component" value="Unassembled WGS sequence"/>
</dbReference>
<evidence type="ECO:0000313" key="4">
    <source>
        <dbReference type="EMBL" id="EAH3294580.1"/>
    </source>
</evidence>
<evidence type="ECO:0000313" key="5">
    <source>
        <dbReference type="Proteomes" id="UP000530452"/>
    </source>
</evidence>
<proteinExistence type="predicted"/>
<evidence type="ECO:0000313" key="7">
    <source>
        <dbReference type="Proteomes" id="UP000546397"/>
    </source>
</evidence>
<dbReference type="AlphaFoldDB" id="A0A467HCA7"/>
<accession>A0A467HCA7</accession>
<comment type="caution">
    <text evidence="3">The sequence shown here is derived from an EMBL/GenBank/DDBJ whole genome shotgun (WGS) entry which is preliminary data.</text>
</comment>
<evidence type="ECO:0000313" key="6">
    <source>
        <dbReference type="Proteomes" id="UP000533021"/>
    </source>
</evidence>
<dbReference type="InterPro" id="IPR018925">
    <property type="entry name" value="XtmA-like_N"/>
</dbReference>
<dbReference type="Proteomes" id="UP000533021">
    <property type="component" value="Unassembled WGS sequence"/>
</dbReference>
<evidence type="ECO:0000313" key="2">
    <source>
        <dbReference type="EMBL" id="EAG9518643.1"/>
    </source>
</evidence>
<evidence type="ECO:0000313" key="3">
    <source>
        <dbReference type="EMBL" id="EAH2282381.1"/>
    </source>
</evidence>
<sequence length="118" mass="13596">MKESEMDKVRKMNVAKIRQLQSEVIAKIETNYDELSRDERKELQNDLKFLEGIRDSKKGITAASKLLAFTVEEYKELAKSNSDKSIADELGVSCSTFADWKRKKNLVPWNNNVKGRNI</sequence>
<dbReference type="EMBL" id="AABEMN010000003">
    <property type="protein sequence ID" value="EAG9518643.1"/>
    <property type="molecule type" value="Genomic_DNA"/>
</dbReference>
<evidence type="ECO:0000259" key="1">
    <source>
        <dbReference type="Pfam" id="PF10668"/>
    </source>
</evidence>
<dbReference type="Proteomes" id="UP000530452">
    <property type="component" value="Unassembled WGS sequence"/>
</dbReference>
<dbReference type="EMBL" id="AABFVG010000006">
    <property type="protein sequence ID" value="EAH2282381.1"/>
    <property type="molecule type" value="Genomic_DNA"/>
</dbReference>
<name>A0A467HCA7_LISMN</name>
<dbReference type="RefSeq" id="WP_039188040.1">
    <property type="nucleotide sequence ID" value="NZ_CM003382.1"/>
</dbReference>
<reference evidence="5 6" key="1">
    <citation type="submission" date="2019-04" db="EMBL/GenBank/DDBJ databases">
        <authorList>
            <person name="Ashton P.M."/>
            <person name="Dallman T."/>
            <person name="Nair S."/>
            <person name="De Pinna E."/>
            <person name="Peters T."/>
            <person name="Grant K."/>
        </authorList>
    </citation>
    <scope>NUCLEOTIDE SEQUENCE [LARGE SCALE GENOMIC DNA]</scope>
    <source>
        <strain evidence="3 6">282333</strain>
        <strain evidence="4 5">282352</strain>
        <strain evidence="2 7">289003</strain>
    </source>
</reference>
<gene>
    <name evidence="3" type="ORF">D4920_09885</name>
    <name evidence="2" type="ORF">D4B11_02580</name>
    <name evidence="4" type="ORF">D5N24_09240</name>
</gene>
<protein>
    <submittedName>
        <fullName evidence="3">MerR family transcriptional regulator</fullName>
    </submittedName>
</protein>
<organism evidence="3 6">
    <name type="scientific">Listeria monocytogenes</name>
    <dbReference type="NCBI Taxonomy" id="1639"/>
    <lineage>
        <taxon>Bacteria</taxon>
        <taxon>Bacillati</taxon>
        <taxon>Bacillota</taxon>
        <taxon>Bacilli</taxon>
        <taxon>Bacillales</taxon>
        <taxon>Listeriaceae</taxon>
        <taxon>Listeria</taxon>
    </lineage>
</organism>
<feature type="domain" description="PBSX phage terminase small subunit-like N-terminal" evidence="1">
    <location>
        <begin position="74"/>
        <end position="111"/>
    </location>
</feature>
<dbReference type="EMBL" id="AABGHY010000006">
    <property type="protein sequence ID" value="EAH3294580.1"/>
    <property type="molecule type" value="Genomic_DNA"/>
</dbReference>
<dbReference type="Pfam" id="PF10668">
    <property type="entry name" value="Phage_terminase"/>
    <property type="match status" value="1"/>
</dbReference>